<dbReference type="Proteomes" id="UP001209681">
    <property type="component" value="Unassembled WGS sequence"/>
</dbReference>
<evidence type="ECO:0000313" key="5">
    <source>
        <dbReference type="Proteomes" id="UP001209681"/>
    </source>
</evidence>
<proteinExistence type="predicted"/>
<evidence type="ECO:0000256" key="1">
    <source>
        <dbReference type="SAM" id="Coils"/>
    </source>
</evidence>
<evidence type="ECO:0000256" key="3">
    <source>
        <dbReference type="SAM" id="Phobius"/>
    </source>
</evidence>
<keyword evidence="5" id="KW-1185">Reference proteome</keyword>
<feature type="transmembrane region" description="Helical" evidence="3">
    <location>
        <begin position="383"/>
        <end position="405"/>
    </location>
</feature>
<dbReference type="RefSeq" id="WP_265424961.1">
    <property type="nucleotide sequence ID" value="NZ_JAPFPW010000008.1"/>
</dbReference>
<dbReference type="EMBL" id="JAPFPW010000008">
    <property type="protein sequence ID" value="MCW7754064.1"/>
    <property type="molecule type" value="Genomic_DNA"/>
</dbReference>
<organism evidence="4 5">
    <name type="scientific">Desulfobotulus pelophilus</name>
    <dbReference type="NCBI Taxonomy" id="2823377"/>
    <lineage>
        <taxon>Bacteria</taxon>
        <taxon>Pseudomonadati</taxon>
        <taxon>Thermodesulfobacteriota</taxon>
        <taxon>Desulfobacteria</taxon>
        <taxon>Desulfobacterales</taxon>
        <taxon>Desulfobacteraceae</taxon>
        <taxon>Desulfobotulus</taxon>
    </lineage>
</organism>
<keyword evidence="3" id="KW-0472">Membrane</keyword>
<feature type="region of interest" description="Disordered" evidence="2">
    <location>
        <begin position="1"/>
        <end position="31"/>
    </location>
</feature>
<accession>A0ABT3N9D9</accession>
<keyword evidence="3" id="KW-1133">Transmembrane helix</keyword>
<comment type="caution">
    <text evidence="4">The sequence shown here is derived from an EMBL/GenBank/DDBJ whole genome shotgun (WGS) entry which is preliminary data.</text>
</comment>
<gene>
    <name evidence="4" type="ORF">OOT00_08700</name>
</gene>
<keyword evidence="1" id="KW-0175">Coiled coil</keyword>
<evidence type="ECO:0000256" key="2">
    <source>
        <dbReference type="SAM" id="MobiDB-lite"/>
    </source>
</evidence>
<keyword evidence="3" id="KW-0812">Transmembrane</keyword>
<evidence type="ECO:0000313" key="4">
    <source>
        <dbReference type="EMBL" id="MCW7754064.1"/>
    </source>
</evidence>
<reference evidence="4 5" key="1">
    <citation type="submission" date="2022-11" db="EMBL/GenBank/DDBJ databases">
        <title>Desulfobotulus tamanensis H1 sp. nov. - anaerobic, alkaliphilic, sulphate reducing bacterium isolated from terrestrial mud volcano.</title>
        <authorList>
            <person name="Frolova A."/>
            <person name="Merkel A.Y."/>
            <person name="Slobodkin A.I."/>
        </authorList>
    </citation>
    <scope>NUCLEOTIDE SEQUENCE [LARGE SCALE GENOMIC DNA]</scope>
    <source>
        <strain evidence="4 5">H1</strain>
    </source>
</reference>
<feature type="coiled-coil region" evidence="1">
    <location>
        <begin position="433"/>
        <end position="460"/>
    </location>
</feature>
<sequence length="553" mass="61632">MSEQDQTTIIEGDGADHPQPPPKTPAQPKGGFRARLSSMAAALSPARLAGLLQALPLPEKRCLGIECSGDEIRAALVRSRAGKIDIVDFMALKLHDAREELPGIAQLQEIRNRLGCRAKTPTVFITPRARVVVLPMNPDRVKKISAHALGEAAKWEAEAYTGIPGHQSLAGVEVEKKRDEPGQIQEESDEVLVQVSVLEQNVYRAVKERFRLAGLRMMRIYPPEVCFHVPLLDMHRDTDRAVLEVGDAFSGFALLRGGDTLSINAMDISTPRIREHILGSRIPDLEDTLFYHFRQAPPPHSVIVTGTGAMDGRVMGFLKELSPSGAEPLLMRRAGSLSTLGATESPIFAMAAGGAMRELGKKTMQGIGISDAIPLGIRIRQSIYLMPLAAASLLFVLLMSHYLLLRYQENHFRERRQTLEEQIKERRGELSTSRSLQSQIDELRKKEEEMEKQLRFMEGDSGREIRELVQLKEKIIHLLPENLVLTEIRQLPGRKKGFEIQGSAVKASSVMEYVRLLRKENLTRSVEVRRLEYQGKGKNSGLSHGFTIMMEIG</sequence>
<name>A0ABT3N9D9_9BACT</name>
<protein>
    <submittedName>
        <fullName evidence="4">PilN domain-containing protein</fullName>
    </submittedName>
</protein>